<evidence type="ECO:0000313" key="5">
    <source>
        <dbReference type="EMBL" id="TMW69332.1"/>
    </source>
</evidence>
<keyword evidence="2" id="KW-0223">Dioxygenase</keyword>
<sequence>MKCLLPPLLLAQGHAVHGELSIYNSSTSRADAIASSRVLIKNERRNITIGTTTYQYYDGPVAQNASLTELLRFSEINPILNNRTTYAWYMAAIIQSETAVGHLNSMEGIAKIYDLASDQLPKPMATDISDVTFGRERLTTKAMKLRQVRLNEYSNTTFQLSDAKLSDICGKDVVWKNIRDKNALYVEDYHDIAEWNDKSAPEKYVPNVVGFFCYNDKSAELLPVEIHYPDTKLSYTPFDAKEEWTLAKMGLNAASVSHHQWQHMAETHATMVPIRVELIRNMAFEHPVRSLIEHHARNDLGLESLMPEFLFNRGTMMDDSFGWGGTGSLRYLVHQTLELDGDFEQDFLTEMESRGILDLHIHKYAQYGSKMYDAIRVFVEKYVVVYYALDQVVVEDRELQNWARDCAVVTHLKGFPAKIATREQLVKVLARLIYLDGVKHHAMNGATTWASIALPYSNAALWSPMPTHKVLFIRPVPEDQSWSMVYDAAVFTNEPRLASAIADLKTALKNIDTFIN</sequence>
<dbReference type="GO" id="GO:0034440">
    <property type="term" value="P:lipid oxidation"/>
    <property type="evidence" value="ECO:0007669"/>
    <property type="project" value="InterPro"/>
</dbReference>
<keyword evidence="6" id="KW-1185">Reference proteome</keyword>
<dbReference type="InterPro" id="IPR013819">
    <property type="entry name" value="LipOase_C"/>
</dbReference>
<evidence type="ECO:0000256" key="2">
    <source>
        <dbReference type="ARBA" id="ARBA00022964"/>
    </source>
</evidence>
<feature type="domain" description="Lipoxygenase" evidence="4">
    <location>
        <begin position="220"/>
        <end position="444"/>
    </location>
</feature>
<evidence type="ECO:0000256" key="3">
    <source>
        <dbReference type="ARBA" id="ARBA00023002"/>
    </source>
</evidence>
<evidence type="ECO:0000256" key="1">
    <source>
        <dbReference type="ARBA" id="ARBA00022723"/>
    </source>
</evidence>
<dbReference type="PANTHER" id="PTHR11771">
    <property type="entry name" value="LIPOXYGENASE"/>
    <property type="match status" value="1"/>
</dbReference>
<dbReference type="Gene3D" id="3.10.450.60">
    <property type="match status" value="1"/>
</dbReference>
<dbReference type="AlphaFoldDB" id="A0A8K1FRT7"/>
<dbReference type="GO" id="GO:0046872">
    <property type="term" value="F:metal ion binding"/>
    <property type="evidence" value="ECO:0007669"/>
    <property type="project" value="UniProtKB-KW"/>
</dbReference>
<gene>
    <name evidence="5" type="ORF">Poli38472_001488</name>
</gene>
<evidence type="ECO:0000313" key="6">
    <source>
        <dbReference type="Proteomes" id="UP000794436"/>
    </source>
</evidence>
<dbReference type="InterPro" id="IPR000907">
    <property type="entry name" value="LipOase"/>
</dbReference>
<keyword evidence="1" id="KW-0479">Metal-binding</keyword>
<dbReference type="Proteomes" id="UP000794436">
    <property type="component" value="Unassembled WGS sequence"/>
</dbReference>
<reference evidence="5" key="1">
    <citation type="submission" date="2019-03" db="EMBL/GenBank/DDBJ databases">
        <title>Long read genome sequence of the mycoparasitic Pythium oligandrum ATCC 38472 isolated from sugarbeet rhizosphere.</title>
        <authorList>
            <person name="Gaulin E."/>
        </authorList>
    </citation>
    <scope>NUCLEOTIDE SEQUENCE</scope>
    <source>
        <strain evidence="5">ATCC 38472_TT</strain>
    </source>
</reference>
<dbReference type="PROSITE" id="PS51393">
    <property type="entry name" value="LIPOXYGENASE_3"/>
    <property type="match status" value="1"/>
</dbReference>
<dbReference type="Pfam" id="PF00305">
    <property type="entry name" value="Lipoxygenase"/>
    <property type="match status" value="1"/>
</dbReference>
<comment type="caution">
    <text evidence="5">The sequence shown here is derived from an EMBL/GenBank/DDBJ whole genome shotgun (WGS) entry which is preliminary data.</text>
</comment>
<proteinExistence type="predicted"/>
<protein>
    <recommendedName>
        <fullName evidence="4">Lipoxygenase domain-containing protein</fullName>
    </recommendedName>
</protein>
<dbReference type="Gene3D" id="1.20.245.10">
    <property type="entry name" value="Lipoxygenase-1, Domain 5"/>
    <property type="match status" value="1"/>
</dbReference>
<dbReference type="OrthoDB" id="407298at2759"/>
<evidence type="ECO:0000259" key="4">
    <source>
        <dbReference type="PROSITE" id="PS51393"/>
    </source>
</evidence>
<name>A0A8K1FRT7_PYTOL</name>
<dbReference type="EMBL" id="SPLM01000001">
    <property type="protein sequence ID" value="TMW69332.1"/>
    <property type="molecule type" value="Genomic_DNA"/>
</dbReference>
<keyword evidence="3" id="KW-0560">Oxidoreductase</keyword>
<dbReference type="GO" id="GO:0016702">
    <property type="term" value="F:oxidoreductase activity, acting on single donors with incorporation of molecular oxygen, incorporation of two atoms of oxygen"/>
    <property type="evidence" value="ECO:0007669"/>
    <property type="project" value="InterPro"/>
</dbReference>
<organism evidence="5 6">
    <name type="scientific">Pythium oligandrum</name>
    <name type="common">Mycoparasitic fungus</name>
    <dbReference type="NCBI Taxonomy" id="41045"/>
    <lineage>
        <taxon>Eukaryota</taxon>
        <taxon>Sar</taxon>
        <taxon>Stramenopiles</taxon>
        <taxon>Oomycota</taxon>
        <taxon>Peronosporomycetes</taxon>
        <taxon>Pythiales</taxon>
        <taxon>Pythiaceae</taxon>
        <taxon>Pythium</taxon>
    </lineage>
</organism>
<dbReference type="SUPFAM" id="SSF48484">
    <property type="entry name" value="Lipoxigenase"/>
    <property type="match status" value="1"/>
</dbReference>
<dbReference type="InterPro" id="IPR036226">
    <property type="entry name" value="LipOase_C_sf"/>
</dbReference>
<accession>A0A8K1FRT7</accession>